<organism evidence="4 5">
    <name type="scientific">Streptomyces fildesensis</name>
    <dbReference type="NCBI Taxonomy" id="375757"/>
    <lineage>
        <taxon>Bacteria</taxon>
        <taxon>Bacillati</taxon>
        <taxon>Actinomycetota</taxon>
        <taxon>Actinomycetes</taxon>
        <taxon>Kitasatosporales</taxon>
        <taxon>Streptomycetaceae</taxon>
        <taxon>Streptomyces</taxon>
    </lineage>
</organism>
<dbReference type="InterPro" id="IPR041354">
    <property type="entry name" value="4PPT_N"/>
</dbReference>
<dbReference type="PRINTS" id="PR01399">
    <property type="entry name" value="ENTSNTHTASED"/>
</dbReference>
<dbReference type="InterPro" id="IPR037143">
    <property type="entry name" value="4-PPantetheinyl_Trfase_dom_sf"/>
</dbReference>
<proteinExistence type="predicted"/>
<dbReference type="Proteomes" id="UP001614394">
    <property type="component" value="Unassembled WGS sequence"/>
</dbReference>
<comment type="caution">
    <text evidence="4">The sequence shown here is derived from an EMBL/GenBank/DDBJ whole genome shotgun (WGS) entry which is preliminary data.</text>
</comment>
<dbReference type="InterPro" id="IPR008278">
    <property type="entry name" value="4-PPantetheinyl_Trfase_dom"/>
</dbReference>
<dbReference type="Pfam" id="PF01648">
    <property type="entry name" value="ACPS"/>
    <property type="match status" value="1"/>
</dbReference>
<dbReference type="SUPFAM" id="SSF56214">
    <property type="entry name" value="4'-phosphopantetheinyl transferase"/>
    <property type="match status" value="1"/>
</dbReference>
<keyword evidence="1 4" id="KW-0808">Transferase</keyword>
<accession>A0ABW8C1J3</accession>
<feature type="domain" description="4'-phosphopantetheinyl transferase" evidence="2">
    <location>
        <begin position="101"/>
        <end position="177"/>
    </location>
</feature>
<gene>
    <name evidence="4" type="ORF">ACIGXA_02085</name>
</gene>
<feature type="domain" description="4'-phosphopantetheinyl transferase N-terminal" evidence="3">
    <location>
        <begin position="27"/>
        <end position="94"/>
    </location>
</feature>
<dbReference type="InterPro" id="IPR003542">
    <property type="entry name" value="Enbac_synth_compD-like"/>
</dbReference>
<evidence type="ECO:0000313" key="4">
    <source>
        <dbReference type="EMBL" id="MFI9099285.1"/>
    </source>
</evidence>
<protein>
    <submittedName>
        <fullName evidence="4">4'-phosphopantetheinyl transferase</fullName>
    </submittedName>
</protein>
<dbReference type="EMBL" id="JBITYG010000001">
    <property type="protein sequence ID" value="MFI9099285.1"/>
    <property type="molecule type" value="Genomic_DNA"/>
</dbReference>
<dbReference type="PANTHER" id="PTHR38096:SF1">
    <property type="entry name" value="ENTEROBACTIN SYNTHASE COMPONENT D"/>
    <property type="match status" value="1"/>
</dbReference>
<dbReference type="RefSeq" id="WP_399643589.1">
    <property type="nucleotide sequence ID" value="NZ_JBITYG010000001.1"/>
</dbReference>
<dbReference type="PANTHER" id="PTHR38096">
    <property type="entry name" value="ENTEROBACTIN SYNTHASE COMPONENT D"/>
    <property type="match status" value="1"/>
</dbReference>
<name>A0ABW8C1J3_9ACTN</name>
<reference evidence="4 5" key="1">
    <citation type="submission" date="2024-10" db="EMBL/GenBank/DDBJ databases">
        <title>The Natural Products Discovery Center: Release of the First 8490 Sequenced Strains for Exploring Actinobacteria Biosynthetic Diversity.</title>
        <authorList>
            <person name="Kalkreuter E."/>
            <person name="Kautsar S.A."/>
            <person name="Yang D."/>
            <person name="Bader C.D."/>
            <person name="Teijaro C.N."/>
            <person name="Fluegel L."/>
            <person name="Davis C.M."/>
            <person name="Simpson J.R."/>
            <person name="Lauterbach L."/>
            <person name="Steele A.D."/>
            <person name="Gui C."/>
            <person name="Meng S."/>
            <person name="Li G."/>
            <person name="Viehrig K."/>
            <person name="Ye F."/>
            <person name="Su P."/>
            <person name="Kiefer A.F."/>
            <person name="Nichols A."/>
            <person name="Cepeda A.J."/>
            <person name="Yan W."/>
            <person name="Fan B."/>
            <person name="Jiang Y."/>
            <person name="Adhikari A."/>
            <person name="Zheng C.-J."/>
            <person name="Schuster L."/>
            <person name="Cowan T.M."/>
            <person name="Smanski M.J."/>
            <person name="Chevrette M.G."/>
            <person name="De Carvalho L.P.S."/>
            <person name="Shen B."/>
        </authorList>
    </citation>
    <scope>NUCLEOTIDE SEQUENCE [LARGE SCALE GENOMIC DNA]</scope>
    <source>
        <strain evidence="4 5">NPDC053399</strain>
    </source>
</reference>
<evidence type="ECO:0000313" key="5">
    <source>
        <dbReference type="Proteomes" id="UP001614394"/>
    </source>
</evidence>
<dbReference type="Pfam" id="PF17837">
    <property type="entry name" value="4PPT_N"/>
    <property type="match status" value="1"/>
</dbReference>
<keyword evidence="5" id="KW-1185">Reference proteome</keyword>
<sequence>MIAQLLPTEVVAVDATLDPPEATLFPEEAEQIRNAVEKRRLEFTTARWCARRALAGLGLPAMPILPGLRGAPQWAPDVVGSMTHCNGYRAAAVARTSDMAAIGIDAEPNDTLPEGILESIALPQERGWVRQLMRTAPEVCWDRLLFSMKESVYKAWFPLTGRELDFEDALITVNPLARTFRARLLLPASALKEGDPTGFSGRWSAGGGVLVSAIAVPATVPATVGGQQNAPYQMLVGSAA</sequence>
<dbReference type="GO" id="GO:0016740">
    <property type="term" value="F:transferase activity"/>
    <property type="evidence" value="ECO:0007669"/>
    <property type="project" value="UniProtKB-KW"/>
</dbReference>
<evidence type="ECO:0000259" key="3">
    <source>
        <dbReference type="Pfam" id="PF17837"/>
    </source>
</evidence>
<evidence type="ECO:0000256" key="1">
    <source>
        <dbReference type="ARBA" id="ARBA00022679"/>
    </source>
</evidence>
<evidence type="ECO:0000259" key="2">
    <source>
        <dbReference type="Pfam" id="PF01648"/>
    </source>
</evidence>
<dbReference type="Gene3D" id="3.90.470.20">
    <property type="entry name" value="4'-phosphopantetheinyl transferase domain"/>
    <property type="match status" value="1"/>
</dbReference>